<evidence type="ECO:0000313" key="2">
    <source>
        <dbReference type="Proteomes" id="UP000595009"/>
    </source>
</evidence>
<sequence length="152" mass="17971">MKKETLSRENILKMGIPFDNLEFASDGYDDCAYIVFYDKNGNEIPFTGIAYDFYRDSNVIVVYMFVKDGVRNGQYVEFYPNSNVKRILEMRDNVTFGECFEFYETGEVMRIEKRVAGFLITFRQYDKDGNIIKEKNELSDFDKRILAKFEIK</sequence>
<evidence type="ECO:0000313" key="1">
    <source>
        <dbReference type="EMBL" id="QOR16977.1"/>
    </source>
</evidence>
<accession>A0A7M1NVK5</accession>
<dbReference type="Gene3D" id="3.90.930.1">
    <property type="match status" value="1"/>
</dbReference>
<protein>
    <submittedName>
        <fullName evidence="1">Uncharacterized protein</fullName>
    </submittedName>
</protein>
<dbReference type="EMBL" id="CP063120">
    <property type="protein sequence ID" value="QOR16977.1"/>
    <property type="molecule type" value="Genomic_DNA"/>
</dbReference>
<gene>
    <name evidence="1" type="ORF">INP94_08930</name>
</gene>
<name>A0A7M1NVK5_HAEPA</name>
<proteinExistence type="predicted"/>
<reference evidence="1 2" key="1">
    <citation type="submission" date="2020-10" db="EMBL/GenBank/DDBJ databases">
        <title>Genomic diversity and antimicrobial resistance of Haemophilus colonising the airways of young children with cystic fibrosis.</title>
        <authorList>
            <person name="Watts S.C."/>
            <person name="Judd L.M."/>
            <person name="Carzino R."/>
            <person name="Ranganathan S."/>
            <person name="Holt K.E."/>
        </authorList>
    </citation>
    <scope>NUCLEOTIDE SEQUENCE [LARGE SCALE GENOMIC DNA]</scope>
    <source>
        <strain evidence="1 2">M1C137_2</strain>
    </source>
</reference>
<dbReference type="Proteomes" id="UP000595009">
    <property type="component" value="Chromosome"/>
</dbReference>
<organism evidence="1 2">
    <name type="scientific">Haemophilus parainfluenzae</name>
    <dbReference type="NCBI Taxonomy" id="729"/>
    <lineage>
        <taxon>Bacteria</taxon>
        <taxon>Pseudomonadati</taxon>
        <taxon>Pseudomonadota</taxon>
        <taxon>Gammaproteobacteria</taxon>
        <taxon>Pasteurellales</taxon>
        <taxon>Pasteurellaceae</taxon>
        <taxon>Haemophilus</taxon>
    </lineage>
</organism>
<dbReference type="RefSeq" id="WP_197543381.1">
    <property type="nucleotide sequence ID" value="NZ_CP063120.1"/>
</dbReference>
<dbReference type="AlphaFoldDB" id="A0A7M1NVK5"/>
<dbReference type="SUPFAM" id="SSF82185">
    <property type="entry name" value="Histone H3 K4-specific methyltransferase SET7/9 N-terminal domain"/>
    <property type="match status" value="1"/>
</dbReference>